<dbReference type="Gene3D" id="2.30.130.40">
    <property type="entry name" value="LON domain-like"/>
    <property type="match status" value="1"/>
</dbReference>
<dbReference type="InterPro" id="IPR001841">
    <property type="entry name" value="Znf_RING"/>
</dbReference>
<dbReference type="InterPro" id="IPR017907">
    <property type="entry name" value="Znf_RING_CS"/>
</dbReference>
<dbReference type="SMART" id="SM00464">
    <property type="entry name" value="LON"/>
    <property type="match status" value="1"/>
</dbReference>
<evidence type="ECO:0008006" key="9">
    <source>
        <dbReference type="Google" id="ProtNLM"/>
    </source>
</evidence>
<dbReference type="GO" id="GO:0061630">
    <property type="term" value="F:ubiquitin protein ligase activity"/>
    <property type="evidence" value="ECO:0007669"/>
    <property type="project" value="TreeGrafter"/>
</dbReference>
<accession>A0A0B7MWL9</accession>
<sequence length="460" mass="51218">MTDRFNLRQSLTCAACGDILNDPISLSCGYTVCAQCFPVSSPTSVKKSVFKCPVPHCDSATHLFGPELLPDVAATELTNILRHIMSNSLRPPTPSDELDPTSKMDMVATAVIPLLNCHRCSRPVTDAITTPCGHTYCRLCILESKIESDSCNACSRPLPKFSSLLSQASNQLISTIVKDFQLSGLLPCNTRETHFLDSTSLQQYNVPLFVTGTVIMPGQSFRLPIFQPNHLRMFRQALIPSSRYNGLCLAAVHRSRPEVAQFGTLLQIVNFEHRSDSIHIEVVGVDRFKLETHTEHDESTIVGTFEILHEAYIRQLSIEIPNAPSADDQQALVAHKEHISNYAVDLADTILQFIDHLGKTSSMPANAIHSQTDGLLGPLWYESIKSLHGPIPSKYNPMAVCWWAAVVLPVTPTEVYGLLRTIPIIDRLELVISWMQAFQARWERCRNTALQAFNQIPQQF</sequence>
<dbReference type="InterPro" id="IPR013083">
    <property type="entry name" value="Znf_RING/FYVE/PHD"/>
</dbReference>
<gene>
    <name evidence="7" type="primary">PARPA_02991.1 scaffold 6049</name>
</gene>
<dbReference type="PROSITE" id="PS50089">
    <property type="entry name" value="ZF_RING_2"/>
    <property type="match status" value="1"/>
</dbReference>
<evidence type="ECO:0000313" key="8">
    <source>
        <dbReference type="Proteomes" id="UP000054107"/>
    </source>
</evidence>
<dbReference type="PANTHER" id="PTHR23327:SF42">
    <property type="entry name" value="LON PEPTIDASE N-TERMINAL DOMAIN AND RING FINGER PROTEIN C14F5.10C"/>
    <property type="match status" value="1"/>
</dbReference>
<dbReference type="InterPro" id="IPR015947">
    <property type="entry name" value="PUA-like_sf"/>
</dbReference>
<keyword evidence="2 4" id="KW-0863">Zinc-finger</keyword>
<reference evidence="7 8" key="1">
    <citation type="submission" date="2014-09" db="EMBL/GenBank/DDBJ databases">
        <authorList>
            <person name="Ellenberger Sabrina"/>
        </authorList>
    </citation>
    <scope>NUCLEOTIDE SEQUENCE [LARGE SCALE GENOMIC DNA]</scope>
    <source>
        <strain evidence="7 8">CBS 412.66</strain>
    </source>
</reference>
<dbReference type="Pfam" id="PF02190">
    <property type="entry name" value="LON_substr_bdg"/>
    <property type="match status" value="1"/>
</dbReference>
<proteinExistence type="predicted"/>
<dbReference type="PROSITE" id="PS00518">
    <property type="entry name" value="ZF_RING_1"/>
    <property type="match status" value="1"/>
</dbReference>
<evidence type="ECO:0000256" key="2">
    <source>
        <dbReference type="ARBA" id="ARBA00022771"/>
    </source>
</evidence>
<evidence type="ECO:0000259" key="5">
    <source>
        <dbReference type="PROSITE" id="PS50089"/>
    </source>
</evidence>
<dbReference type="GO" id="GO:0008270">
    <property type="term" value="F:zinc ion binding"/>
    <property type="evidence" value="ECO:0007669"/>
    <property type="project" value="UniProtKB-KW"/>
</dbReference>
<feature type="domain" description="Lon N-terminal" evidence="6">
    <location>
        <begin position="206"/>
        <end position="439"/>
    </location>
</feature>
<organism evidence="7 8">
    <name type="scientific">Parasitella parasitica</name>
    <dbReference type="NCBI Taxonomy" id="35722"/>
    <lineage>
        <taxon>Eukaryota</taxon>
        <taxon>Fungi</taxon>
        <taxon>Fungi incertae sedis</taxon>
        <taxon>Mucoromycota</taxon>
        <taxon>Mucoromycotina</taxon>
        <taxon>Mucoromycetes</taxon>
        <taxon>Mucorales</taxon>
        <taxon>Mucorineae</taxon>
        <taxon>Mucoraceae</taxon>
        <taxon>Parasitella</taxon>
    </lineage>
</organism>
<keyword evidence="3" id="KW-0862">Zinc</keyword>
<evidence type="ECO:0000313" key="7">
    <source>
        <dbReference type="EMBL" id="CEP09492.1"/>
    </source>
</evidence>
<dbReference type="PANTHER" id="PTHR23327">
    <property type="entry name" value="RING FINGER PROTEIN 127"/>
    <property type="match status" value="1"/>
</dbReference>
<dbReference type="Gene3D" id="3.30.40.10">
    <property type="entry name" value="Zinc/RING finger domain, C3HC4 (zinc finger)"/>
    <property type="match status" value="2"/>
</dbReference>
<evidence type="ECO:0000256" key="1">
    <source>
        <dbReference type="ARBA" id="ARBA00022723"/>
    </source>
</evidence>
<keyword evidence="8" id="KW-1185">Reference proteome</keyword>
<dbReference type="InterPro" id="IPR027370">
    <property type="entry name" value="Znf-RING_euk"/>
</dbReference>
<dbReference type="STRING" id="35722.A0A0B7MWL9"/>
<evidence type="ECO:0000259" key="6">
    <source>
        <dbReference type="PROSITE" id="PS51787"/>
    </source>
</evidence>
<protein>
    <recommendedName>
        <fullName evidence="9">RING-type domain-containing protein</fullName>
    </recommendedName>
</protein>
<feature type="domain" description="RING-type" evidence="5">
    <location>
        <begin position="117"/>
        <end position="155"/>
    </location>
</feature>
<dbReference type="Proteomes" id="UP000054107">
    <property type="component" value="Unassembled WGS sequence"/>
</dbReference>
<dbReference type="InterPro" id="IPR003111">
    <property type="entry name" value="Lon_prtase_N"/>
</dbReference>
<evidence type="ECO:0000256" key="4">
    <source>
        <dbReference type="PROSITE-ProRule" id="PRU00175"/>
    </source>
</evidence>
<dbReference type="Pfam" id="PF13445">
    <property type="entry name" value="zf-RING_UBOX"/>
    <property type="match status" value="2"/>
</dbReference>
<dbReference type="SMART" id="SM00184">
    <property type="entry name" value="RING"/>
    <property type="match status" value="2"/>
</dbReference>
<dbReference type="OrthoDB" id="264917at2759"/>
<keyword evidence="1" id="KW-0479">Metal-binding</keyword>
<dbReference type="InterPro" id="IPR046336">
    <property type="entry name" value="Lon_prtase_N_sf"/>
</dbReference>
<dbReference type="AlphaFoldDB" id="A0A0B7MWL9"/>
<evidence type="ECO:0000256" key="3">
    <source>
        <dbReference type="ARBA" id="ARBA00022833"/>
    </source>
</evidence>
<dbReference type="SUPFAM" id="SSF88697">
    <property type="entry name" value="PUA domain-like"/>
    <property type="match status" value="1"/>
</dbReference>
<dbReference type="SUPFAM" id="SSF57850">
    <property type="entry name" value="RING/U-box"/>
    <property type="match status" value="2"/>
</dbReference>
<name>A0A0B7MWL9_9FUNG</name>
<dbReference type="PROSITE" id="PS51787">
    <property type="entry name" value="LON_N"/>
    <property type="match status" value="1"/>
</dbReference>
<dbReference type="EMBL" id="LN721642">
    <property type="protein sequence ID" value="CEP09492.1"/>
    <property type="molecule type" value="Genomic_DNA"/>
</dbReference>